<evidence type="ECO:0000313" key="3">
    <source>
        <dbReference type="Proteomes" id="UP000239560"/>
    </source>
</evidence>
<feature type="region of interest" description="Disordered" evidence="1">
    <location>
        <begin position="108"/>
        <end position="172"/>
    </location>
</feature>
<proteinExistence type="predicted"/>
<organism evidence="2 3">
    <name type="scientific">Rhodotorula toruloides</name>
    <name type="common">Yeast</name>
    <name type="synonym">Rhodosporidium toruloides</name>
    <dbReference type="NCBI Taxonomy" id="5286"/>
    <lineage>
        <taxon>Eukaryota</taxon>
        <taxon>Fungi</taxon>
        <taxon>Dikarya</taxon>
        <taxon>Basidiomycota</taxon>
        <taxon>Pucciniomycotina</taxon>
        <taxon>Microbotryomycetes</taxon>
        <taxon>Sporidiobolales</taxon>
        <taxon>Sporidiobolaceae</taxon>
        <taxon>Rhodotorula</taxon>
    </lineage>
</organism>
<dbReference type="Proteomes" id="UP000239560">
    <property type="component" value="Unassembled WGS sequence"/>
</dbReference>
<evidence type="ECO:0000256" key="1">
    <source>
        <dbReference type="SAM" id="MobiDB-lite"/>
    </source>
</evidence>
<gene>
    <name evidence="2" type="ORF">AAT19DRAFT_16696</name>
</gene>
<sequence length="172" mass="19165">MLCGRIEGRAGCRGERSLQARMTSPGWPRPSSCSPQAGDRTGCLPPACVRQSLQQWRYWTPRPVPVGLTRAHPARPATLQARGSLPPCCCCCIPSRAWQALRRDLRMTSNPLDKREPGRSEQARQREVLRRRSGGRRESEESSREAAAPCRRGTVHKRLGRSIIGTSAAVRR</sequence>
<dbReference type="EMBL" id="LCTV02000009">
    <property type="protein sequence ID" value="PRQ72772.1"/>
    <property type="molecule type" value="Genomic_DNA"/>
</dbReference>
<evidence type="ECO:0000313" key="2">
    <source>
        <dbReference type="EMBL" id="PRQ72772.1"/>
    </source>
</evidence>
<protein>
    <submittedName>
        <fullName evidence="2">Uncharacterized protein</fullName>
    </submittedName>
</protein>
<reference evidence="2 3" key="1">
    <citation type="journal article" date="2018" name="Elife">
        <title>Functional genomics of lipid metabolism in the oleaginous yeast Rhodosporidium toruloides.</title>
        <authorList>
            <person name="Coradetti S.T."/>
            <person name="Pinel D."/>
            <person name="Geiselman G."/>
            <person name="Ito M."/>
            <person name="Mondo S."/>
            <person name="Reilly M.C."/>
            <person name="Cheng Y.F."/>
            <person name="Bauer S."/>
            <person name="Grigoriev I."/>
            <person name="Gladden J.M."/>
            <person name="Simmons B.A."/>
            <person name="Brem R."/>
            <person name="Arkin A.P."/>
            <person name="Skerker J.M."/>
        </authorList>
    </citation>
    <scope>NUCLEOTIDE SEQUENCE [LARGE SCALE GENOMIC DNA]</scope>
    <source>
        <strain evidence="2 3">NBRC 0880</strain>
    </source>
</reference>
<feature type="compositionally biased region" description="Basic and acidic residues" evidence="1">
    <location>
        <begin position="108"/>
        <end position="144"/>
    </location>
</feature>
<accession>A0A2T0A427</accession>
<comment type="caution">
    <text evidence="2">The sequence shown here is derived from an EMBL/GenBank/DDBJ whole genome shotgun (WGS) entry which is preliminary data.</text>
</comment>
<name>A0A2T0A427_RHOTO</name>
<dbReference type="AlphaFoldDB" id="A0A2T0A427"/>